<organism evidence="1 2">
    <name type="scientific">Catharanthus roseus</name>
    <name type="common">Madagascar periwinkle</name>
    <name type="synonym">Vinca rosea</name>
    <dbReference type="NCBI Taxonomy" id="4058"/>
    <lineage>
        <taxon>Eukaryota</taxon>
        <taxon>Viridiplantae</taxon>
        <taxon>Streptophyta</taxon>
        <taxon>Embryophyta</taxon>
        <taxon>Tracheophyta</taxon>
        <taxon>Spermatophyta</taxon>
        <taxon>Magnoliopsida</taxon>
        <taxon>eudicotyledons</taxon>
        <taxon>Gunneridae</taxon>
        <taxon>Pentapetalae</taxon>
        <taxon>asterids</taxon>
        <taxon>lamiids</taxon>
        <taxon>Gentianales</taxon>
        <taxon>Apocynaceae</taxon>
        <taxon>Rauvolfioideae</taxon>
        <taxon>Vinceae</taxon>
        <taxon>Catharanthinae</taxon>
        <taxon>Catharanthus</taxon>
    </lineage>
</organism>
<evidence type="ECO:0000313" key="1">
    <source>
        <dbReference type="EMBL" id="KAI5659351.1"/>
    </source>
</evidence>
<evidence type="ECO:0000313" key="2">
    <source>
        <dbReference type="Proteomes" id="UP001060085"/>
    </source>
</evidence>
<gene>
    <name evidence="1" type="ORF">M9H77_28144</name>
</gene>
<reference evidence="2" key="1">
    <citation type="journal article" date="2023" name="Nat. Plants">
        <title>Single-cell RNA sequencing provides a high-resolution roadmap for understanding the multicellular compartmentation of specialized metabolism.</title>
        <authorList>
            <person name="Sun S."/>
            <person name="Shen X."/>
            <person name="Li Y."/>
            <person name="Li Y."/>
            <person name="Wang S."/>
            <person name="Li R."/>
            <person name="Zhang H."/>
            <person name="Shen G."/>
            <person name="Guo B."/>
            <person name="Wei J."/>
            <person name="Xu J."/>
            <person name="St-Pierre B."/>
            <person name="Chen S."/>
            <person name="Sun C."/>
        </authorList>
    </citation>
    <scope>NUCLEOTIDE SEQUENCE [LARGE SCALE GENOMIC DNA]</scope>
</reference>
<proteinExistence type="predicted"/>
<keyword evidence="2" id="KW-1185">Reference proteome</keyword>
<dbReference type="EMBL" id="CM044706">
    <property type="protein sequence ID" value="KAI5659351.1"/>
    <property type="molecule type" value="Genomic_DNA"/>
</dbReference>
<protein>
    <submittedName>
        <fullName evidence="1">Uncharacterized protein</fullName>
    </submittedName>
</protein>
<sequence>MANLSKCRCLSKWRSLDMISFELYIFSWDDGKILIPREWISFALNLNVKKILLEGDILDSDNIPDCIFRSKSLVVLELVMSKSLLKKMESIFLQNLRELRLRDLMIDGDAIEILVPSCSSLEYMLIICCDFLSQHLTIPASGLQKLIICQCGSFGYNSLKLQSPMLSELALGGNIIEEYELMSLPCFSFANVSLREFLEGKMSIDVIVRLAIKLYKELKTAPQLLLNKWFIEVTVLLLQTA</sequence>
<dbReference type="Proteomes" id="UP001060085">
    <property type="component" value="Linkage Group LG06"/>
</dbReference>
<comment type="caution">
    <text evidence="1">The sequence shown here is derived from an EMBL/GenBank/DDBJ whole genome shotgun (WGS) entry which is preliminary data.</text>
</comment>
<accession>A0ACC0AF46</accession>
<name>A0ACC0AF46_CATRO</name>